<keyword evidence="3" id="KW-0472">Membrane</keyword>
<dbReference type="Pfam" id="PF06165">
    <property type="entry name" value="GH94_b-supersand"/>
    <property type="match status" value="2"/>
</dbReference>
<proteinExistence type="predicted"/>
<evidence type="ECO:0000313" key="7">
    <source>
        <dbReference type="EMBL" id="RZS46743.1"/>
    </source>
</evidence>
<reference evidence="7 8" key="1">
    <citation type="submission" date="2019-02" db="EMBL/GenBank/DDBJ databases">
        <title>Genomic Encyclopedia of Type Strains, Phase IV (KMG-IV): sequencing the most valuable type-strain genomes for metagenomic binning, comparative biology and taxonomic classification.</title>
        <authorList>
            <person name="Goeker M."/>
        </authorList>
    </citation>
    <scope>NUCLEOTIDE SEQUENCE [LARGE SCALE GENOMIC DNA]</scope>
    <source>
        <strain evidence="7 8">DSM 10617</strain>
    </source>
</reference>
<dbReference type="InterPro" id="IPR052047">
    <property type="entry name" value="GH94_Enzymes"/>
</dbReference>
<feature type="domain" description="Glycoamylase-like" evidence="5">
    <location>
        <begin position="1237"/>
        <end position="1447"/>
    </location>
</feature>
<dbReference type="PANTHER" id="PTHR37469:SF2">
    <property type="entry name" value="CELLOBIONIC ACID PHOSPHORYLASE"/>
    <property type="match status" value="1"/>
</dbReference>
<accession>A0A4V2EUX7</accession>
<sequence>MLDGSEASPGLLLPPIRAELFGRERFAQHGRSLGVTHRILPPADRPLAPWRALAAVFTPTFVPRLKSNVRVLRQAHDFIGTQAATGHDVSPAAEWLLDNFHLIEAQLQAVHDGLPRRYFRSLPVLVDPPLAGLPRIYGVAWAHVAHTDGAFDEDLLVHFLNAYQETRPLSLRELWALPTTLRVVLIENLRRLAERVATNKAARELANRCCDHIGHAPDGGHGPDSSTWLDPLLARLNRRGAGAAFLAQMAQRLHDIGSSGSLHPASRHRSWLQRVLPQPAVLLEQQRADQTADNLSVSNAVRSLRAVADADWPDLIGRTSVLMQAMLASPVFEAEDSASRDLTLHGIEQLARRSGHDEAAVARTLLDRMRTPEDPHDVRLTLASHWLTGDGRPALVRALGLREPVAAIWRRLAPKLALPAYLATVAGGSVTLVAWLLPFMPVTPLGPAGSSASMALAAVFAALMAFPASEAVIAVIHRLISESTRPRRLPRCAYARGLPASQRVLVVVPTMLGDAATLAAQLRGLRRHHLANPEAHAQFALLTDWPDAASASLPADADQLSAARAGIEALNRLHPPAVSTEPCATNPPSPTFLLLHRPRTHSASEQAWIGWERKRGKLEQLVQALATGDVSAFVDLGALSRPTAFTRHLVTLDSDTQLPPGRLRELVGIAAHPANAPQLDASGRRVVRGYGILQPRVATPLPQADAVTPFHALFAGQCGLDPYSAASSEVYQDVHDEGTFSGKGLLNVAAMFAVLAGRLPDGQVLSHDLLEGSLARCALVSDIALIEEAPFHADLAAARLHRWTRGDWQLLPILLRPGRYPMKAVNRWKMVDNLRRSLVAPATWALVVLSVGMALTALDGDGAMRALGPAAALWLALAAFTAGPLLGALAAAVPSDTSHAWRHHLRHVGDDLLRVAGGGLWHLAMLQQHALDGLDAVLRALHRLLVSRRHLLQWLPSAQSRASLHLRDLVVTHAPASALAVVMLGATGLVLAAPAWLGCAPGGAGKGQASAAAWAIGWSLAWLGTPVWTRWVSRPRPRREALALSTTGRHYLHGVARDSWRLFERCVGPADHHLPPDNLQTDPQDVVARRTSPTNIGLYLLSAACARSFGWIDSAELASRLEATLDTLDRLARHRGHFLNWYDTAQATPLLPMYVSTVDSGNLCSHLLAVAQACLDELPEPWPVAQRSALAARLTTLSARCQRLAWEADFAFLHHRKRRLLHIGYRVAEQQLDAGFYDLLASESRLTSLLAIAKGDVPVAHWAALGRPFYALGSRCALRSWSGSMFEYLMPTLVLAEPQGSVLREACDSAIREQIAYGQAHHVPWGISECAHAGRDHTLTYQYAPQGVPRLALRRTPPDELVVAPYASALAAQLVPHLACLNLMALEDLSARGACGFVDALDHTPTRLTVLESGQTRATPVATFMAHHQGMTIVALANVLLDGLAQRWGMADPHLDAVASLLHEQPPREVSSLSAPPALPASPAAEVRAPVLFREVLPGASAVEPTHAFGNGRLGITLRANGCGTGHWDTVAIHRERDDALRDAHGSFLYLRRAAPAPEPAGLLERLAQELVGPAPTPPATPSGPAGLVSLTAHPAPDPQAVYRSVFHADRVTFEAEWPDLQAQTTVWVSPEDDIEFRQVEWRNLSDMAIEIELLSAFDISLADPRADEAHPAFGNLFVSARWRPATRALLFERKARLVQESPVHLAHFLAACEPAPLALGVQTSRLAWLGRPGRVDRPQGLLQRAGPDERTLDTGLDPVCVLATTLRIPAHGKARVTFATAIATQAATVLAMVDKYRQHEHVRRASLMSSTLAGIRLRSLAMGAESVAAVQALTTALVSTLSRWQTDVAVMGAGTGAGTGAGDEHVGLPDDSLDPRDRRRLWRLGISGDRPWILVSVGALAGLGLVRTLAQALRGWSWAGVACDLIVIDTELASYHMTLHHELKALAERHGADTAVPGQTSRTAIHLVHANDLDTCDRQTLRSGARVSLVSDGRPLLHHVQEWLLQHDRDRALRRRVASLAVGHGAARTAWVPTTGHVEPDSGEFRFDVGPLLRPMRPWINVLANPDFGCLHSESGAGSTWATNSRLHQITAWSNDAVADPPGEWFLLQLRDSGRCWSVAPSAWGDAQALYRIGHGQGSSRIEHCIEHDGQELHIGATWCVDADLSIKQVRVTLAHHGHPRGSGSDGRPLALRLVGLVEWLLGARRSDRASVVTAVHAFSTVLTGPLQAVRQTGRQTVLLATQAEQADGFGGATAFLTMQPGASRPDWTCDRREFIDDDGRLVLPDALGRRSGAGLDPCAALSIDIDLAPGEQVERVFLIGHGDTPEAALALAQSAVEVSPAVRQDSALTRWDTLLGAVEVRTPDPLFDALVNRWLLYQTVACRLWAKAGHAQAGGATGFRDQLQDALALAWSAPSLLRQQILRCASRQYAAGDVQHWWHAPGGAGVRTRFSDDLLWLPHACAHHLARIGDDGLLDQRVPFLVGGEIPEGAEDLYETPHASSETASVYEHAARAIDRSLGTGAHGLPLMGSGDWNDGMNRVGHEGRGESVWLAWFLCCVVRDFIPIARGRGDTVRVDRWQDALTGWIAALDGPAWDGQWYRRAFFDDGSPLGASGNAEARIDLIAQAWSVFADVTPIDRQLAAMAAAQRHLVDPVHGLVRLLDPPFAQSEPSPGYIQAYPSGVRENGGQYSHAGVWALMAQAALARRLRPTDPVAAREHADAAWRSWVHLSPAHRSADPVLGPLYGAEPYAMAGDVYSQAPYAGRAGWSWYTGSASWMHRAAIESIFGLQMDATGFSVSPSLPSHWPSAELSLTRGSLTLHIAIRQRPAESTTATLQGDVTDLATGQLVAWQGLQGHCRYRIDRRE</sequence>
<dbReference type="Gene3D" id="2.70.98.40">
    <property type="entry name" value="Glycoside hydrolase, family 65, N-terminal domain"/>
    <property type="match status" value="2"/>
</dbReference>
<evidence type="ECO:0000256" key="3">
    <source>
        <dbReference type="SAM" id="Phobius"/>
    </source>
</evidence>
<dbReference type="InterPro" id="IPR019282">
    <property type="entry name" value="Glycoamylase-like_cons_dom"/>
</dbReference>
<dbReference type="GO" id="GO:0005975">
    <property type="term" value="P:carbohydrate metabolic process"/>
    <property type="evidence" value="ECO:0007669"/>
    <property type="project" value="InterPro"/>
</dbReference>
<feature type="transmembrane region" description="Helical" evidence="3">
    <location>
        <begin position="870"/>
        <end position="893"/>
    </location>
</feature>
<dbReference type="InterPro" id="IPR033432">
    <property type="entry name" value="GH94_catalytic"/>
</dbReference>
<dbReference type="SUPFAM" id="SSF74650">
    <property type="entry name" value="Galactose mutarotase-like"/>
    <property type="match status" value="2"/>
</dbReference>
<evidence type="ECO:0000259" key="4">
    <source>
        <dbReference type="Pfam" id="PF06165"/>
    </source>
</evidence>
<feature type="domain" description="Glycosyl hydrolase 94 supersandwich" evidence="4">
    <location>
        <begin position="2057"/>
        <end position="2336"/>
    </location>
</feature>
<dbReference type="Gene3D" id="1.50.10.140">
    <property type="match status" value="1"/>
</dbReference>
<dbReference type="Pfam" id="PF17167">
    <property type="entry name" value="Glyco_hydro_94"/>
    <property type="match status" value="1"/>
</dbReference>
<dbReference type="GO" id="GO:0016757">
    <property type="term" value="F:glycosyltransferase activity"/>
    <property type="evidence" value="ECO:0007669"/>
    <property type="project" value="UniProtKB-KW"/>
</dbReference>
<keyword evidence="2" id="KW-0808">Transferase</keyword>
<evidence type="ECO:0000259" key="5">
    <source>
        <dbReference type="Pfam" id="PF10091"/>
    </source>
</evidence>
<dbReference type="Gene3D" id="2.60.420.10">
    <property type="entry name" value="Maltose phosphorylase, domain 3"/>
    <property type="match status" value="1"/>
</dbReference>
<dbReference type="Proteomes" id="UP000293433">
    <property type="component" value="Unassembled WGS sequence"/>
</dbReference>
<dbReference type="GO" id="GO:0030246">
    <property type="term" value="F:carbohydrate binding"/>
    <property type="evidence" value="ECO:0007669"/>
    <property type="project" value="InterPro"/>
</dbReference>
<keyword evidence="8" id="KW-1185">Reference proteome</keyword>
<dbReference type="SMART" id="SM01068">
    <property type="entry name" value="CBM_X"/>
    <property type="match status" value="1"/>
</dbReference>
<name>A0A4V2EUX7_9BURK</name>
<dbReference type="Pfam" id="PF10091">
    <property type="entry name" value="Glycoamylase"/>
    <property type="match status" value="1"/>
</dbReference>
<feature type="transmembrane region" description="Helical" evidence="3">
    <location>
        <begin position="416"/>
        <end position="437"/>
    </location>
</feature>
<protein>
    <submittedName>
        <fullName evidence="7">Cyclic beta-1,2-glucan synthetase</fullName>
    </submittedName>
</protein>
<dbReference type="SUPFAM" id="SSF48208">
    <property type="entry name" value="Six-hairpin glycosidases"/>
    <property type="match status" value="1"/>
</dbReference>
<dbReference type="CDD" id="cd11756">
    <property type="entry name" value="GH94N_ChvB_NdvB_1_like"/>
    <property type="match status" value="1"/>
</dbReference>
<dbReference type="InterPro" id="IPR011013">
    <property type="entry name" value="Gal_mutarotase_sf_dom"/>
</dbReference>
<feature type="domain" description="Glycosyl hydrolase 94 supersandwich" evidence="4">
    <location>
        <begin position="1589"/>
        <end position="1799"/>
    </location>
</feature>
<organism evidence="7 8">
    <name type="scientific">Sphaerotilus mobilis</name>
    <dbReference type="NCBI Taxonomy" id="47994"/>
    <lineage>
        <taxon>Bacteria</taxon>
        <taxon>Pseudomonadati</taxon>
        <taxon>Pseudomonadota</taxon>
        <taxon>Betaproteobacteria</taxon>
        <taxon>Burkholderiales</taxon>
        <taxon>Sphaerotilaceae</taxon>
        <taxon>Sphaerotilus</taxon>
    </lineage>
</organism>
<keyword evidence="3" id="KW-0812">Transmembrane</keyword>
<dbReference type="InterPro" id="IPR008928">
    <property type="entry name" value="6-hairpin_glycosidase_sf"/>
</dbReference>
<evidence type="ECO:0000256" key="1">
    <source>
        <dbReference type="ARBA" id="ARBA00022676"/>
    </source>
</evidence>
<evidence type="ECO:0000256" key="2">
    <source>
        <dbReference type="ARBA" id="ARBA00022679"/>
    </source>
</evidence>
<feature type="transmembrane region" description="Helical" evidence="3">
    <location>
        <begin position="457"/>
        <end position="480"/>
    </location>
</feature>
<dbReference type="EMBL" id="SGWV01000014">
    <property type="protein sequence ID" value="RZS46743.1"/>
    <property type="molecule type" value="Genomic_DNA"/>
</dbReference>
<feature type="transmembrane region" description="Helical" evidence="3">
    <location>
        <begin position="838"/>
        <end position="858"/>
    </location>
</feature>
<keyword evidence="3" id="KW-1133">Transmembrane helix</keyword>
<feature type="transmembrane region" description="Helical" evidence="3">
    <location>
        <begin position="976"/>
        <end position="997"/>
    </location>
</feature>
<dbReference type="OrthoDB" id="9769991at2"/>
<evidence type="ECO:0000313" key="8">
    <source>
        <dbReference type="Proteomes" id="UP000293433"/>
    </source>
</evidence>
<dbReference type="InterPro" id="IPR010383">
    <property type="entry name" value="Glyco_hydrolase_94_b-supersand"/>
</dbReference>
<feature type="domain" description="Glycosyl hydrolase 94 catalytic" evidence="6">
    <location>
        <begin position="2353"/>
        <end position="2789"/>
    </location>
</feature>
<comment type="caution">
    <text evidence="7">The sequence shown here is derived from an EMBL/GenBank/DDBJ whole genome shotgun (WGS) entry which is preliminary data.</text>
</comment>
<dbReference type="InterPro" id="IPR037018">
    <property type="entry name" value="GH65_N"/>
</dbReference>
<dbReference type="InterPro" id="IPR012341">
    <property type="entry name" value="6hp_glycosidase-like_sf"/>
</dbReference>
<dbReference type="Gene3D" id="1.50.10.10">
    <property type="match status" value="1"/>
</dbReference>
<dbReference type="InterPro" id="IPR037824">
    <property type="entry name" value="GH94N_2_NdvB"/>
</dbReference>
<gene>
    <name evidence="7" type="ORF">EV685_4000</name>
</gene>
<keyword evidence="1" id="KW-0328">Glycosyltransferase</keyword>
<dbReference type="PANTHER" id="PTHR37469">
    <property type="entry name" value="CELLOBIONIC ACID PHOSPHORYLASE-RELATED"/>
    <property type="match status" value="1"/>
</dbReference>
<evidence type="ECO:0000259" key="6">
    <source>
        <dbReference type="Pfam" id="PF17167"/>
    </source>
</evidence>